<organism evidence="1 3">
    <name type="scientific">Nostoc flagelliforme CCNUN1</name>
    <dbReference type="NCBI Taxonomy" id="2038116"/>
    <lineage>
        <taxon>Bacteria</taxon>
        <taxon>Bacillati</taxon>
        <taxon>Cyanobacteriota</taxon>
        <taxon>Cyanophyceae</taxon>
        <taxon>Nostocales</taxon>
        <taxon>Nostocaceae</taxon>
        <taxon>Nostoc</taxon>
    </lineage>
</organism>
<proteinExistence type="predicted"/>
<accession>A0A2K8T5F3</accession>
<protein>
    <submittedName>
        <fullName evidence="1">Tetratricopeptide</fullName>
    </submittedName>
</protein>
<dbReference type="KEGG" id="nfl:COO91_09090"/>
<dbReference type="Proteomes" id="UP000232003">
    <property type="component" value="Plasmid pNFSY03"/>
</dbReference>
<evidence type="ECO:0000313" key="3">
    <source>
        <dbReference type="Proteomes" id="UP000232003"/>
    </source>
</evidence>
<dbReference type="EMBL" id="CP024788">
    <property type="protein sequence ID" value="AUB43146.1"/>
    <property type="molecule type" value="Genomic_DNA"/>
</dbReference>
<gene>
    <name evidence="1" type="ORF">COO91_09090</name>
    <name evidence="2" type="ORF">COO91_09310</name>
</gene>
<geneLocation type="plasmid" evidence="3">
    <name>pnfsy03</name>
</geneLocation>
<dbReference type="AlphaFoldDB" id="A0A2K8T5F3"/>
<keyword evidence="3" id="KW-1185">Reference proteome</keyword>
<evidence type="ECO:0000313" key="2">
    <source>
        <dbReference type="EMBL" id="AUB43146.1"/>
    </source>
</evidence>
<geneLocation type="plasmid" evidence="2">
    <name>pNFSY03</name>
</geneLocation>
<dbReference type="Proteomes" id="UP000232003">
    <property type="component" value="Chromosome"/>
</dbReference>
<reference evidence="1 3" key="1">
    <citation type="submission" date="2017-11" db="EMBL/GenBank/DDBJ databases">
        <title>Complete genome of a free-living desiccation-tolerant cyanobacterium and its photosynthetic adaptation to extreme terrestrial habitat.</title>
        <authorList>
            <person name="Shang J."/>
        </authorList>
    </citation>
    <scope>NUCLEOTIDE SEQUENCE [LARGE SCALE GENOMIC DNA]</scope>
    <source>
        <strain evidence="1 3">CCNUN1</strain>
        <plasmid evidence="3">pnfsy03</plasmid>
        <plasmid evidence="2">pNFSY03</plasmid>
    </source>
</reference>
<dbReference type="EMBL" id="CP024785">
    <property type="protein sequence ID" value="AUB42936.1"/>
    <property type="molecule type" value="Genomic_DNA"/>
</dbReference>
<name>A0A2K8T5F3_9NOSO</name>
<sequence length="43" mass="4999">MIADLQKAANLFQEQGNTDDYQKVMELLKKFQQPLVQENIFAV</sequence>
<evidence type="ECO:0000313" key="1">
    <source>
        <dbReference type="EMBL" id="AUB42936.1"/>
    </source>
</evidence>
<dbReference type="KEGG" id="nfl:COO91_09310"/>
<keyword evidence="2" id="KW-0614">Plasmid</keyword>